<dbReference type="Proteomes" id="UP001166093">
    <property type="component" value="Unassembled WGS sequence"/>
</dbReference>
<feature type="non-terminal residue" evidence="4">
    <location>
        <position position="759"/>
    </location>
</feature>
<gene>
    <name evidence="4" type="primary">Tmed8</name>
    <name evidence="4" type="ORF">GTO93_0000581</name>
</gene>
<dbReference type="InterPro" id="IPR015915">
    <property type="entry name" value="Kelch-typ_b-propeller"/>
</dbReference>
<organism evidence="4 5">
    <name type="scientific">Polyodon spathula</name>
    <name type="common">North American paddlefish</name>
    <name type="synonym">Squalus spathula</name>
    <dbReference type="NCBI Taxonomy" id="7913"/>
    <lineage>
        <taxon>Eukaryota</taxon>
        <taxon>Metazoa</taxon>
        <taxon>Chordata</taxon>
        <taxon>Craniata</taxon>
        <taxon>Vertebrata</taxon>
        <taxon>Euteleostomi</taxon>
        <taxon>Actinopterygii</taxon>
        <taxon>Chondrostei</taxon>
        <taxon>Acipenseriformes</taxon>
        <taxon>Polyodontidae</taxon>
        <taxon>Polyodon</taxon>
    </lineage>
</organism>
<keyword evidence="1" id="KW-0007">Acetylation</keyword>
<dbReference type="InterPro" id="IPR011043">
    <property type="entry name" value="Gal_Oxase/kelch_b-propeller"/>
</dbReference>
<protein>
    <submittedName>
        <fullName evidence="4">TMED8 protein</fullName>
    </submittedName>
</protein>
<proteinExistence type="predicted"/>
<sequence length="759" mass="83894">MKNVDMSSEAQSRLAALSVSSFPGITSQSCQHGTQERFQSTETLQPPESTCSPEQQTTKKTQEDCASSSHPLATQNSLGNSAVIHSDHNGVAEAAPEAPLGDEKAQLPPVAPPSTWTSPAIQEFKAKLRQEKEAVLTVYRGDVVTVHVPTVPEGKRICWEFATDNYDIGFGIYFDWMPVTSRVITVQVSESSDDEDDEGEMEGSVSPGDIERGSKACPVSRLGEILPVYRQDSHLAVQAGHHEYPGEGTYLLNKFNRLCYQSQVPLPLPKQLVVFSLGDWKSYSEDTSITVEVSVSPDVKPQKIGRLSAETRCLVWEEEWRLDLLTAAMEQADRGVFGKLLLTVNGQVCFIPAGGKHDNTAVQWSKSIETPERTILGRSKIPHLSSGDDLSVMKSTIRDSPPSKKMCTLSVASDEEKEVRFLKKARKSVKELVEQITEVCPNPRWGHRMCLSDPETAILIGGEGRARKHCKDSLWKLEIDDDFWFPMDSSVSGPTLPCSRGHSATYDPESKRIYVFGGVKDGKRYSDIYMLNTSTWKWSHIPAKGKIPTLSYHSATIFKKELFVFGGVFPNLSPEGKAPSNALYIFNPEHEIWYQPIVEGEKPLPRFGHSATLLTNKLIIFGGKKTLVFLNDLHIMDLGFMEYTSVQYANSPPVPRGFHAAVAVSHNKVLISGGCCATGALQDMHLFNLDNSTWSSIAPSVLCSVPRAGHSMINLAVPRQTDAEKEKQPNRTFCTILIFGGSDCSGKFYNDTVKYILEI</sequence>
<dbReference type="Gene3D" id="2.60.120.680">
    <property type="entry name" value="GOLD domain"/>
    <property type="match status" value="1"/>
</dbReference>
<feature type="non-terminal residue" evidence="4">
    <location>
        <position position="1"/>
    </location>
</feature>
<feature type="compositionally biased region" description="Acidic residues" evidence="2">
    <location>
        <begin position="191"/>
        <end position="201"/>
    </location>
</feature>
<dbReference type="PROSITE" id="PS51257">
    <property type="entry name" value="PROKAR_LIPOPROTEIN"/>
    <property type="match status" value="1"/>
</dbReference>
<name>A0ABS2YJ98_POLSP</name>
<comment type="caution">
    <text evidence="4">The sequence shown here is derived from an EMBL/GenBank/DDBJ whole genome shotgun (WGS) entry which is preliminary data.</text>
</comment>
<feature type="domain" description="GOLD" evidence="3">
    <location>
        <begin position="138"/>
        <end position="255"/>
    </location>
</feature>
<dbReference type="EMBL" id="JAAWVQ010159545">
    <property type="protein sequence ID" value="MBN3286637.1"/>
    <property type="molecule type" value="Genomic_DNA"/>
</dbReference>
<dbReference type="InterPro" id="IPR052269">
    <property type="entry name" value="Golgi-PI4KB_interaction"/>
</dbReference>
<feature type="region of interest" description="Disordered" evidence="2">
    <location>
        <begin position="188"/>
        <end position="215"/>
    </location>
</feature>
<dbReference type="Pfam" id="PF13415">
    <property type="entry name" value="Beta-prop_FBX42"/>
    <property type="match status" value="1"/>
</dbReference>
<evidence type="ECO:0000256" key="2">
    <source>
        <dbReference type="SAM" id="MobiDB-lite"/>
    </source>
</evidence>
<dbReference type="InterPro" id="IPR036598">
    <property type="entry name" value="GOLD_dom_sf"/>
</dbReference>
<dbReference type="PANTHER" id="PTHR22973">
    <property type="entry name" value="LD35087P"/>
    <property type="match status" value="1"/>
</dbReference>
<dbReference type="InterPro" id="IPR009038">
    <property type="entry name" value="GOLD_dom"/>
</dbReference>
<evidence type="ECO:0000259" key="3">
    <source>
        <dbReference type="Pfam" id="PF13897"/>
    </source>
</evidence>
<evidence type="ECO:0000313" key="5">
    <source>
        <dbReference type="Proteomes" id="UP001166093"/>
    </source>
</evidence>
<evidence type="ECO:0000256" key="1">
    <source>
        <dbReference type="ARBA" id="ARBA00022990"/>
    </source>
</evidence>
<dbReference type="SUPFAM" id="SSF101576">
    <property type="entry name" value="Supernatant protein factor (SPF), C-terminal domain"/>
    <property type="match status" value="1"/>
</dbReference>
<dbReference type="Gene3D" id="2.120.10.80">
    <property type="entry name" value="Kelch-type beta propeller"/>
    <property type="match status" value="2"/>
</dbReference>
<accession>A0ABS2YJ98</accession>
<feature type="region of interest" description="Disordered" evidence="2">
    <location>
        <begin position="19"/>
        <end position="76"/>
    </location>
</feature>
<reference evidence="4" key="1">
    <citation type="journal article" date="2021" name="Cell">
        <title>Tracing the genetic footprints of vertebrate landing in non-teleost ray-finned fishes.</title>
        <authorList>
            <person name="Bi X."/>
            <person name="Wang K."/>
            <person name="Yang L."/>
            <person name="Pan H."/>
            <person name="Jiang H."/>
            <person name="Wei Q."/>
            <person name="Fang M."/>
            <person name="Yu H."/>
            <person name="Zhu C."/>
            <person name="Cai Y."/>
            <person name="He Y."/>
            <person name="Gan X."/>
            <person name="Zeng H."/>
            <person name="Yu D."/>
            <person name="Zhu Y."/>
            <person name="Jiang H."/>
            <person name="Qiu Q."/>
            <person name="Yang H."/>
            <person name="Zhang Y.E."/>
            <person name="Wang W."/>
            <person name="Zhu M."/>
            <person name="He S."/>
            <person name="Zhang G."/>
        </authorList>
    </citation>
    <scope>NUCLEOTIDE SEQUENCE</scope>
    <source>
        <strain evidence="4">Pddl_001</strain>
    </source>
</reference>
<keyword evidence="5" id="KW-1185">Reference proteome</keyword>
<evidence type="ECO:0000313" key="4">
    <source>
        <dbReference type="EMBL" id="MBN3286637.1"/>
    </source>
</evidence>
<dbReference type="SUPFAM" id="SSF50965">
    <property type="entry name" value="Galactose oxidase, central domain"/>
    <property type="match status" value="1"/>
</dbReference>
<dbReference type="Pfam" id="PF13897">
    <property type="entry name" value="GOLD_2"/>
    <property type="match status" value="1"/>
</dbReference>
<dbReference type="PANTHER" id="PTHR22973:SF3">
    <property type="entry name" value="PROTEIN TMED8"/>
    <property type="match status" value="1"/>
</dbReference>